<dbReference type="GO" id="GO:0006508">
    <property type="term" value="P:proteolysis"/>
    <property type="evidence" value="ECO:0007669"/>
    <property type="project" value="TreeGrafter"/>
</dbReference>
<reference evidence="2 3" key="1">
    <citation type="journal article" date="2021" name="Commun. Biol.">
        <title>The genome of Shorea leprosula (Dipterocarpaceae) highlights the ecological relevance of drought in aseasonal tropical rainforests.</title>
        <authorList>
            <person name="Ng K.K.S."/>
            <person name="Kobayashi M.J."/>
            <person name="Fawcett J.A."/>
            <person name="Hatakeyama M."/>
            <person name="Paape T."/>
            <person name="Ng C.H."/>
            <person name="Ang C.C."/>
            <person name="Tnah L.H."/>
            <person name="Lee C.T."/>
            <person name="Nishiyama T."/>
            <person name="Sese J."/>
            <person name="O'Brien M.J."/>
            <person name="Copetti D."/>
            <person name="Mohd Noor M.I."/>
            <person name="Ong R.C."/>
            <person name="Putra M."/>
            <person name="Sireger I.Z."/>
            <person name="Indrioko S."/>
            <person name="Kosugi Y."/>
            <person name="Izuno A."/>
            <person name="Isagi Y."/>
            <person name="Lee S.L."/>
            <person name="Shimizu K.K."/>
        </authorList>
    </citation>
    <scope>NUCLEOTIDE SEQUENCE [LARGE SCALE GENOMIC DNA]</scope>
    <source>
        <strain evidence="2">214</strain>
    </source>
</reference>
<dbReference type="AlphaFoldDB" id="A0AAV5MVC9"/>
<sequence length="139" mass="15624">MTIVACTTDDDFREFVKKVPEGCRTTIVSDSCHSGRLIDEFKEQIGESTKNEESSSGFGFKDFLQHKVQDAFESRGIHIPSGLRHHHGEEEGNDRGVFEEGYGDYGYVKNKSLPLSTLIEILKQKTGKDDIDEGKLRPT</sequence>
<name>A0AAV5MVC9_9ROSI</name>
<dbReference type="EMBL" id="BPVZ01001519">
    <property type="protein sequence ID" value="GKV53557.1"/>
    <property type="molecule type" value="Genomic_DNA"/>
</dbReference>
<evidence type="ECO:0000256" key="1">
    <source>
        <dbReference type="ARBA" id="ARBA00009005"/>
    </source>
</evidence>
<feature type="non-terminal residue" evidence="2">
    <location>
        <position position="139"/>
    </location>
</feature>
<protein>
    <submittedName>
        <fullName evidence="2">Uncharacterized protein</fullName>
    </submittedName>
</protein>
<dbReference type="Proteomes" id="UP001054252">
    <property type="component" value="Unassembled WGS sequence"/>
</dbReference>
<organism evidence="2 3">
    <name type="scientific">Rubroshorea leprosula</name>
    <dbReference type="NCBI Taxonomy" id="152421"/>
    <lineage>
        <taxon>Eukaryota</taxon>
        <taxon>Viridiplantae</taxon>
        <taxon>Streptophyta</taxon>
        <taxon>Embryophyta</taxon>
        <taxon>Tracheophyta</taxon>
        <taxon>Spermatophyta</taxon>
        <taxon>Magnoliopsida</taxon>
        <taxon>eudicotyledons</taxon>
        <taxon>Gunneridae</taxon>
        <taxon>Pentapetalae</taxon>
        <taxon>rosids</taxon>
        <taxon>malvids</taxon>
        <taxon>Malvales</taxon>
        <taxon>Dipterocarpaceae</taxon>
        <taxon>Rubroshorea</taxon>
    </lineage>
</organism>
<keyword evidence="3" id="KW-1185">Reference proteome</keyword>
<dbReference type="InterPro" id="IPR050452">
    <property type="entry name" value="Metacaspase"/>
</dbReference>
<dbReference type="PANTHER" id="PTHR48104:SF30">
    <property type="entry name" value="METACASPASE-1"/>
    <property type="match status" value="1"/>
</dbReference>
<comment type="caution">
    <text evidence="2">The sequence shown here is derived from an EMBL/GenBank/DDBJ whole genome shotgun (WGS) entry which is preliminary data.</text>
</comment>
<gene>
    <name evidence="2" type="ORF">SLEP1_g60076</name>
</gene>
<dbReference type="GO" id="GO:0004197">
    <property type="term" value="F:cysteine-type endopeptidase activity"/>
    <property type="evidence" value="ECO:0007669"/>
    <property type="project" value="TreeGrafter"/>
</dbReference>
<comment type="similarity">
    <text evidence="1">Belongs to the peptidase C14B family.</text>
</comment>
<accession>A0AAV5MVC9</accession>
<evidence type="ECO:0000313" key="3">
    <source>
        <dbReference type="Proteomes" id="UP001054252"/>
    </source>
</evidence>
<proteinExistence type="inferred from homology"/>
<dbReference type="PANTHER" id="PTHR48104">
    <property type="entry name" value="METACASPASE-4"/>
    <property type="match status" value="1"/>
</dbReference>
<evidence type="ECO:0000313" key="2">
    <source>
        <dbReference type="EMBL" id="GKV53557.1"/>
    </source>
</evidence>
<dbReference type="GO" id="GO:0005737">
    <property type="term" value="C:cytoplasm"/>
    <property type="evidence" value="ECO:0007669"/>
    <property type="project" value="TreeGrafter"/>
</dbReference>
<dbReference type="Gene3D" id="3.40.50.1460">
    <property type="match status" value="1"/>
</dbReference>